<organism evidence="1 2">
    <name type="scientific">Phaeosphaeria nodorum (strain SN15 / ATCC MYA-4574 / FGSC 10173)</name>
    <name type="common">Glume blotch fungus</name>
    <name type="synonym">Parastagonospora nodorum</name>
    <dbReference type="NCBI Taxonomy" id="321614"/>
    <lineage>
        <taxon>Eukaryota</taxon>
        <taxon>Fungi</taxon>
        <taxon>Dikarya</taxon>
        <taxon>Ascomycota</taxon>
        <taxon>Pezizomycotina</taxon>
        <taxon>Dothideomycetes</taxon>
        <taxon>Pleosporomycetidae</taxon>
        <taxon>Pleosporales</taxon>
        <taxon>Pleosporineae</taxon>
        <taxon>Phaeosphaeriaceae</taxon>
        <taxon>Parastagonospora</taxon>
    </lineage>
</organism>
<keyword evidence="2" id="KW-1185">Reference proteome</keyword>
<evidence type="ECO:0000313" key="2">
    <source>
        <dbReference type="Proteomes" id="UP000663193"/>
    </source>
</evidence>
<protein>
    <submittedName>
        <fullName evidence="1">Uncharacterized protein</fullName>
    </submittedName>
</protein>
<evidence type="ECO:0000313" key="1">
    <source>
        <dbReference type="EMBL" id="QRC98525.1"/>
    </source>
</evidence>
<name>A0A7U2F8P2_PHANO</name>
<dbReference type="VEuPathDB" id="FungiDB:JI435_412210"/>
<dbReference type="AlphaFoldDB" id="A0A7U2F8P2"/>
<gene>
    <name evidence="1" type="ORF">JI435_412210</name>
</gene>
<sequence>MKLPYGNVIYINPHPSPPRYLLTLYTSVTPHPALPFLPSTLLLSPLLQTRLVPQMPARKKHQLPTILFFHLLNSFRHTRSLPLTLSPNLIHP</sequence>
<dbReference type="Proteomes" id="UP000663193">
    <property type="component" value="Chromosome 8"/>
</dbReference>
<reference evidence="2" key="1">
    <citation type="journal article" date="2021" name="BMC Genomics">
        <title>Chromosome-level genome assembly and manually-curated proteome of model necrotroph Parastagonospora nodorum Sn15 reveals a genome-wide trove of candidate effector homologs, and redundancy of virulence-related functions within an accessory chromosome.</title>
        <authorList>
            <person name="Bertazzoni S."/>
            <person name="Jones D.A.B."/>
            <person name="Phan H.T."/>
            <person name="Tan K.-C."/>
            <person name="Hane J.K."/>
        </authorList>
    </citation>
    <scope>NUCLEOTIDE SEQUENCE [LARGE SCALE GENOMIC DNA]</scope>
    <source>
        <strain evidence="2">SN15 / ATCC MYA-4574 / FGSC 10173)</strain>
    </source>
</reference>
<proteinExistence type="predicted"/>
<dbReference type="EMBL" id="CP069030">
    <property type="protein sequence ID" value="QRC98525.1"/>
    <property type="molecule type" value="Genomic_DNA"/>
</dbReference>
<accession>A0A7U2F8P2</accession>